<evidence type="ECO:0000313" key="2">
    <source>
        <dbReference type="Proteomes" id="UP000015453"/>
    </source>
</evidence>
<dbReference type="InterPro" id="IPR006461">
    <property type="entry name" value="PLAC_motif_containing"/>
</dbReference>
<accession>S8DAA8</accession>
<dbReference type="AlphaFoldDB" id="S8DAA8"/>
<evidence type="ECO:0000313" key="1">
    <source>
        <dbReference type="EMBL" id="EPS59623.1"/>
    </source>
</evidence>
<name>S8DAA8_9LAMI</name>
<reference evidence="1 2" key="1">
    <citation type="journal article" date="2013" name="BMC Genomics">
        <title>The miniature genome of a carnivorous plant Genlisea aurea contains a low number of genes and short non-coding sequences.</title>
        <authorList>
            <person name="Leushkin E.V."/>
            <person name="Sutormin R.A."/>
            <person name="Nabieva E.R."/>
            <person name="Penin A.A."/>
            <person name="Kondrashov A.S."/>
            <person name="Logacheva M.D."/>
        </authorList>
    </citation>
    <scope>NUCLEOTIDE SEQUENCE [LARGE SCALE GENOMIC DNA]</scope>
</reference>
<dbReference type="Proteomes" id="UP000015453">
    <property type="component" value="Unassembled WGS sequence"/>
</dbReference>
<organism evidence="1 2">
    <name type="scientific">Genlisea aurea</name>
    <dbReference type="NCBI Taxonomy" id="192259"/>
    <lineage>
        <taxon>Eukaryota</taxon>
        <taxon>Viridiplantae</taxon>
        <taxon>Streptophyta</taxon>
        <taxon>Embryophyta</taxon>
        <taxon>Tracheophyta</taxon>
        <taxon>Spermatophyta</taxon>
        <taxon>Magnoliopsida</taxon>
        <taxon>eudicotyledons</taxon>
        <taxon>Gunneridae</taxon>
        <taxon>Pentapetalae</taxon>
        <taxon>asterids</taxon>
        <taxon>lamiids</taxon>
        <taxon>Lamiales</taxon>
        <taxon>Lentibulariaceae</taxon>
        <taxon>Genlisea</taxon>
    </lineage>
</organism>
<gene>
    <name evidence="1" type="ORF">M569_15185</name>
</gene>
<comment type="caution">
    <text evidence="1">The sequence shown here is derived from an EMBL/GenBank/DDBJ whole genome shotgun (WGS) entry which is preliminary data.</text>
</comment>
<dbReference type="PANTHER" id="PTHR15907">
    <property type="entry name" value="DUF614 FAMILY PROTEIN-RELATED"/>
    <property type="match status" value="1"/>
</dbReference>
<sequence length="181" mass="20137">MAEQIKSAAGEGSWSVGLFDCITDLELREFLFHSVTCDGGGGLRCLDGGLSAGFMSCFCPCVTFGQISEIVDRGSSSCVLNGALYAWIRHTTCLACCYSCCYRTKLRHQYSIPGSSCGDCCAHFCCEPCALRQEYRELQNRGFDVSLGWEGNLERREKNHREIQISPPVIGDMMERRENQN</sequence>
<keyword evidence="2" id="KW-1185">Reference proteome</keyword>
<dbReference type="EMBL" id="AUSU01008217">
    <property type="protein sequence ID" value="EPS59623.1"/>
    <property type="molecule type" value="Genomic_DNA"/>
</dbReference>
<dbReference type="Pfam" id="PF04749">
    <property type="entry name" value="PLAC8"/>
    <property type="match status" value="1"/>
</dbReference>
<dbReference type="OrthoDB" id="1045822at2759"/>
<proteinExistence type="predicted"/>
<protein>
    <submittedName>
        <fullName evidence="1">Uncharacterized protein</fullName>
    </submittedName>
</protein>
<dbReference type="NCBIfam" id="TIGR01571">
    <property type="entry name" value="A_thal_Cys_rich"/>
    <property type="match status" value="1"/>
</dbReference>